<comment type="caution">
    <text evidence="2">The sequence shown here is derived from an EMBL/GenBank/DDBJ whole genome shotgun (WGS) entry which is preliminary data.</text>
</comment>
<name>A0A813MNE8_9BILA</name>
<protein>
    <submittedName>
        <fullName evidence="2">Uncharacterized protein</fullName>
    </submittedName>
</protein>
<proteinExistence type="predicted"/>
<dbReference type="Proteomes" id="UP000663879">
    <property type="component" value="Unassembled WGS sequence"/>
</dbReference>
<accession>A0A813MNE8</accession>
<organism evidence="2 3">
    <name type="scientific">Brachionus calyciflorus</name>
    <dbReference type="NCBI Taxonomy" id="104777"/>
    <lineage>
        <taxon>Eukaryota</taxon>
        <taxon>Metazoa</taxon>
        <taxon>Spiralia</taxon>
        <taxon>Gnathifera</taxon>
        <taxon>Rotifera</taxon>
        <taxon>Eurotatoria</taxon>
        <taxon>Monogononta</taxon>
        <taxon>Pseudotrocha</taxon>
        <taxon>Ploima</taxon>
        <taxon>Brachionidae</taxon>
        <taxon>Brachionus</taxon>
    </lineage>
</organism>
<sequence>MSNENRTQALDDLDCMLTQFENSFDKENILKKDAIIESTKNNSPLLTNNLPSIKTKAKNSLLLLHKKSKSLYNLANCSTPKVNSLEKEIEYLNVLNETGQLNDSVHESPKLVSPIIRCTSSQNQITLSNESLNTPKSNTVVNLNQLGEGLNRKIKFDDETGSETGSQKDQVRPNRLETVNEDEEILANLNETEDFVKKPREVNVQKQDPNRNLNEAKNEKVNLAEKSGFQTASGKILMYNKENVMREDVETSSLKDTLDKSECKIDNLLCSKKDDVVNEIPSKISIGPEKNSVMEISGFQTASGKSLLFRKDNILKDIETKMEIDSQKESLSEKQLGLYESNGKELVSTNSSNEFLKKSTTQLSGFQTASGKSLLYKKDNIIKDDSIKNESECQTSSSIELSGFQTASGKGLMYKKDFILKEQDVQDECDKNPSLELSGFKTASGKGLTFKKDLVLKDDLMETESEDKKLEISGFKTASGKGLTFKKDLVLKDDLMGSESENKNVEISGFKTASGQNLLFKKDLILKDDETHSNETNSLEMPGFKTATGRSLLYKKQNITATPEDSENKPNLIPSLKNEIQTNNQEQHFKPVVIQKPNVSSNRMMDGKKFKRPQLIDKSKLNKYVDSLVNEADTKENLIELKEIDNEHKDQKFNIHIFKHLKKELSYLKVKDLNFVKCELKNVQSEGAQFLKNKNGFNLVRPIFEVVKTEILYPMDLSDNLDLISWENKRQLAYDNLTKRLEVKKQINLKNGQRSKPGYLFEQKKLARESGENIQLESIKLKRDLDLNNLKKINIDDLENFKFNLSEFEDLFELVKTNGFIQASDSGCLVPDKSLQIGFNEIYKL</sequence>
<dbReference type="AlphaFoldDB" id="A0A813MNE8"/>
<gene>
    <name evidence="2" type="ORF">OXX778_LOCUS2296</name>
</gene>
<evidence type="ECO:0000256" key="1">
    <source>
        <dbReference type="SAM" id="MobiDB-lite"/>
    </source>
</evidence>
<feature type="region of interest" description="Disordered" evidence="1">
    <location>
        <begin position="154"/>
        <end position="176"/>
    </location>
</feature>
<keyword evidence="3" id="KW-1185">Reference proteome</keyword>
<evidence type="ECO:0000313" key="2">
    <source>
        <dbReference type="EMBL" id="CAF0722981.1"/>
    </source>
</evidence>
<reference evidence="2" key="1">
    <citation type="submission" date="2021-02" db="EMBL/GenBank/DDBJ databases">
        <authorList>
            <person name="Nowell W R."/>
        </authorList>
    </citation>
    <scope>NUCLEOTIDE SEQUENCE</scope>
    <source>
        <strain evidence="2">Ploen Becks lab</strain>
    </source>
</reference>
<dbReference type="EMBL" id="CAJNOC010000176">
    <property type="protein sequence ID" value="CAF0722981.1"/>
    <property type="molecule type" value="Genomic_DNA"/>
</dbReference>
<evidence type="ECO:0000313" key="3">
    <source>
        <dbReference type="Proteomes" id="UP000663879"/>
    </source>
</evidence>